<gene>
    <name evidence="1" type="ORF">DB891_15180</name>
</gene>
<sequence>MTKNYKYIGPFKILISFHKLIEGLEQIALSNIDYRSNYVKALLNQIQDKPEFREGIENLDSIENNQELIKNLLADLFPTVLTSNEIKAATLPFYDITFNYSERFKKIVNDVGVSFDMSIRDMDEHQFYVMNCTMILNAYYHQNVDFGKPLFYDIPDRDGILRHYRILYNADFLEILPTENTKFLIQSEIDELVDNYDNLELWKRAFPEDSWILKGFAIVSLVDVTVESAVSNLKSNLLKSDVEKSKSNESFESIFRSVFKIPDLKVGFTFYDEEEDVFMKPSFSDENLKSFMLLNEKEADCKNALCGCSYDSLMENNKHFVIPNVKEYALLRESHRLSNHLLNQGFQSFLLAPVSKDNKLLGLLELASPTVRALNSVNANKLELILPYLSDTVEKSINDMINQIEAVIQKEYTSIHSSVYWKFKKEAKNYFHSNKAIEEYSFKEIVFKEVYPLYGQIDIKGSSENRISAIIIDLKAQINQIIEIIKILNSDKKISVIEQKKFELESFLKELEQPFTNDLEQIIHHYIETEIHTFLKNTAFNKNTKSLISDYFNKIDPKTGMFDQTRKDFDDTIMQIPVILTTQFQFKVST</sequence>
<accession>A0A2U1JNH4</accession>
<reference evidence="1 2" key="1">
    <citation type="submission" date="2018-04" db="EMBL/GenBank/DDBJ databases">
        <title>Flavobacterium sp. nov., isolated from glacier ice.</title>
        <authorList>
            <person name="Liu Q."/>
            <person name="Xin Y.-H."/>
        </authorList>
    </citation>
    <scope>NUCLEOTIDE SEQUENCE [LARGE SCALE GENOMIC DNA]</scope>
    <source>
        <strain evidence="1 2">LB2P30</strain>
    </source>
</reference>
<evidence type="ECO:0000313" key="1">
    <source>
        <dbReference type="EMBL" id="PWA06717.1"/>
    </source>
</evidence>
<dbReference type="EMBL" id="QCZH01000024">
    <property type="protein sequence ID" value="PWA06717.1"/>
    <property type="molecule type" value="Genomic_DNA"/>
</dbReference>
<dbReference type="SUPFAM" id="SSF55781">
    <property type="entry name" value="GAF domain-like"/>
    <property type="match status" value="1"/>
</dbReference>
<keyword evidence="2" id="KW-1185">Reference proteome</keyword>
<dbReference type="Proteomes" id="UP000245618">
    <property type="component" value="Unassembled WGS sequence"/>
</dbReference>
<proteinExistence type="predicted"/>
<dbReference type="AlphaFoldDB" id="A0A2U1JNH4"/>
<comment type="caution">
    <text evidence="1">The sequence shown here is derived from an EMBL/GenBank/DDBJ whole genome shotgun (WGS) entry which is preliminary data.</text>
</comment>
<evidence type="ECO:0000313" key="2">
    <source>
        <dbReference type="Proteomes" id="UP000245618"/>
    </source>
</evidence>
<name>A0A2U1JNH4_9FLAO</name>
<organism evidence="1 2">
    <name type="scientific">Flavobacterium laiguense</name>
    <dbReference type="NCBI Taxonomy" id="2169409"/>
    <lineage>
        <taxon>Bacteria</taxon>
        <taxon>Pseudomonadati</taxon>
        <taxon>Bacteroidota</taxon>
        <taxon>Flavobacteriia</taxon>
        <taxon>Flavobacteriales</taxon>
        <taxon>Flavobacteriaceae</taxon>
        <taxon>Flavobacterium</taxon>
    </lineage>
</organism>
<protein>
    <submittedName>
        <fullName evidence="1">GAF domain-containing protein</fullName>
    </submittedName>
</protein>